<dbReference type="GO" id="GO:0030272">
    <property type="term" value="F:5-formyltetrahydrofolate cyclo-ligase activity"/>
    <property type="evidence" value="ECO:0007669"/>
    <property type="project" value="UniProtKB-EC"/>
</dbReference>
<gene>
    <name evidence="6" type="ORF">SAMN02745751_02265</name>
</gene>
<dbReference type="Gene3D" id="3.40.50.10420">
    <property type="entry name" value="NagB/RpiA/CoA transferase-like"/>
    <property type="match status" value="1"/>
</dbReference>
<feature type="binding site" evidence="4">
    <location>
        <position position="55"/>
    </location>
    <ligand>
        <name>substrate</name>
    </ligand>
</feature>
<evidence type="ECO:0000256" key="2">
    <source>
        <dbReference type="ARBA" id="ARBA00022741"/>
    </source>
</evidence>
<organism evidence="6 7">
    <name type="scientific">Dethiosulfatibacter aminovorans DSM 17477</name>
    <dbReference type="NCBI Taxonomy" id="1121476"/>
    <lineage>
        <taxon>Bacteria</taxon>
        <taxon>Bacillati</taxon>
        <taxon>Bacillota</taxon>
        <taxon>Tissierellia</taxon>
        <taxon>Dethiosulfatibacter</taxon>
    </lineage>
</organism>
<evidence type="ECO:0000256" key="3">
    <source>
        <dbReference type="ARBA" id="ARBA00022840"/>
    </source>
</evidence>
<dbReference type="OrthoDB" id="9801938at2"/>
<dbReference type="GO" id="GO:0046872">
    <property type="term" value="F:metal ion binding"/>
    <property type="evidence" value="ECO:0007669"/>
    <property type="project" value="UniProtKB-KW"/>
</dbReference>
<keyword evidence="6" id="KW-0436">Ligase</keyword>
<dbReference type="PANTHER" id="PTHR23407">
    <property type="entry name" value="ATPASE INHIBITOR/5-FORMYLTETRAHYDROFOLATE CYCLO-LIGASE"/>
    <property type="match status" value="1"/>
</dbReference>
<comment type="catalytic activity">
    <reaction evidence="5">
        <text>(6S)-5-formyl-5,6,7,8-tetrahydrofolate + ATP = (6R)-5,10-methenyltetrahydrofolate + ADP + phosphate</text>
        <dbReference type="Rhea" id="RHEA:10488"/>
        <dbReference type="ChEBI" id="CHEBI:30616"/>
        <dbReference type="ChEBI" id="CHEBI:43474"/>
        <dbReference type="ChEBI" id="CHEBI:57455"/>
        <dbReference type="ChEBI" id="CHEBI:57457"/>
        <dbReference type="ChEBI" id="CHEBI:456216"/>
        <dbReference type="EC" id="6.3.3.2"/>
    </reaction>
</comment>
<evidence type="ECO:0000256" key="5">
    <source>
        <dbReference type="RuleBase" id="RU361279"/>
    </source>
</evidence>
<keyword evidence="5" id="KW-0460">Magnesium</keyword>
<evidence type="ECO:0000256" key="1">
    <source>
        <dbReference type="ARBA" id="ARBA00010638"/>
    </source>
</evidence>
<dbReference type="Proteomes" id="UP000184052">
    <property type="component" value="Unassembled WGS sequence"/>
</dbReference>
<keyword evidence="2 4" id="KW-0547">Nucleotide-binding</keyword>
<reference evidence="6 7" key="1">
    <citation type="submission" date="2016-11" db="EMBL/GenBank/DDBJ databases">
        <authorList>
            <person name="Jaros S."/>
            <person name="Januszkiewicz K."/>
            <person name="Wedrychowicz H."/>
        </authorList>
    </citation>
    <scope>NUCLEOTIDE SEQUENCE [LARGE SCALE GENOMIC DNA]</scope>
    <source>
        <strain evidence="6 7">DSM 17477</strain>
    </source>
</reference>
<keyword evidence="3 4" id="KW-0067">ATP-binding</keyword>
<accession>A0A1M6IB01</accession>
<dbReference type="SUPFAM" id="SSF100950">
    <property type="entry name" value="NagB/RpiA/CoA transferase-like"/>
    <property type="match status" value="1"/>
</dbReference>
<feature type="binding site" evidence="4">
    <location>
        <position position="50"/>
    </location>
    <ligand>
        <name>substrate</name>
    </ligand>
</feature>
<keyword evidence="5" id="KW-0479">Metal-binding</keyword>
<comment type="similarity">
    <text evidence="1 5">Belongs to the 5-formyltetrahydrofolate cyclo-ligase family.</text>
</comment>
<dbReference type="Pfam" id="PF01812">
    <property type="entry name" value="5-FTHF_cyc-lig"/>
    <property type="match status" value="1"/>
</dbReference>
<proteinExistence type="inferred from homology"/>
<dbReference type="EMBL" id="FQZL01000016">
    <property type="protein sequence ID" value="SHJ31621.1"/>
    <property type="molecule type" value="Genomic_DNA"/>
</dbReference>
<evidence type="ECO:0000313" key="7">
    <source>
        <dbReference type="Proteomes" id="UP000184052"/>
    </source>
</evidence>
<keyword evidence="7" id="KW-1185">Reference proteome</keyword>
<dbReference type="InterPro" id="IPR024185">
    <property type="entry name" value="FTHF_cligase-like_sf"/>
</dbReference>
<dbReference type="STRING" id="1121476.SAMN02745751_02265"/>
<sequence>MESKKEIRKRILKKRREMDPAEAAEKSALIFDRITGLEEFRNAATVGLYLSFDNEVDTFELLKLLKESGKRIVVTYTESREVVLIPVYINDIENDFVEGAWGYLEPKVDQLETAAEEDLDFVVVPGVVFDEERNRVGFGKGYYDKYLSKLRDDAVTAAMAYEYQVLEKVPAESHDIKMKIIVTEDRIIR</sequence>
<dbReference type="InterPro" id="IPR002698">
    <property type="entry name" value="FTHF_cligase"/>
</dbReference>
<dbReference type="GO" id="GO:0035999">
    <property type="term" value="P:tetrahydrofolate interconversion"/>
    <property type="evidence" value="ECO:0007669"/>
    <property type="project" value="TreeGrafter"/>
</dbReference>
<dbReference type="EC" id="6.3.3.2" evidence="5"/>
<dbReference type="PIRSF" id="PIRSF006806">
    <property type="entry name" value="FTHF_cligase"/>
    <property type="match status" value="1"/>
</dbReference>
<dbReference type="GO" id="GO:0005524">
    <property type="term" value="F:ATP binding"/>
    <property type="evidence" value="ECO:0007669"/>
    <property type="project" value="UniProtKB-KW"/>
</dbReference>
<name>A0A1M6IB01_9FIRM</name>
<dbReference type="PANTHER" id="PTHR23407:SF1">
    <property type="entry name" value="5-FORMYLTETRAHYDROFOLATE CYCLO-LIGASE"/>
    <property type="match status" value="1"/>
</dbReference>
<feature type="binding site" evidence="4">
    <location>
        <begin position="135"/>
        <end position="143"/>
    </location>
    <ligand>
        <name>ATP</name>
        <dbReference type="ChEBI" id="CHEBI:30616"/>
    </ligand>
</feature>
<dbReference type="RefSeq" id="WP_073049693.1">
    <property type="nucleotide sequence ID" value="NZ_FQZL01000016.1"/>
</dbReference>
<protein>
    <recommendedName>
        <fullName evidence="5">5-formyltetrahydrofolate cyclo-ligase</fullName>
        <ecNumber evidence="5">6.3.3.2</ecNumber>
    </recommendedName>
</protein>
<dbReference type="AlphaFoldDB" id="A0A1M6IB01"/>
<dbReference type="GO" id="GO:0009396">
    <property type="term" value="P:folic acid-containing compound biosynthetic process"/>
    <property type="evidence" value="ECO:0007669"/>
    <property type="project" value="TreeGrafter"/>
</dbReference>
<comment type="cofactor">
    <cofactor evidence="5">
        <name>Mg(2+)</name>
        <dbReference type="ChEBI" id="CHEBI:18420"/>
    </cofactor>
</comment>
<evidence type="ECO:0000256" key="4">
    <source>
        <dbReference type="PIRSR" id="PIRSR006806-1"/>
    </source>
</evidence>
<feature type="binding site" evidence="4">
    <location>
        <begin position="4"/>
        <end position="8"/>
    </location>
    <ligand>
        <name>ATP</name>
        <dbReference type="ChEBI" id="CHEBI:30616"/>
    </ligand>
</feature>
<dbReference type="NCBIfam" id="TIGR02727">
    <property type="entry name" value="MTHFS_bact"/>
    <property type="match status" value="1"/>
</dbReference>
<evidence type="ECO:0000313" key="6">
    <source>
        <dbReference type="EMBL" id="SHJ31621.1"/>
    </source>
</evidence>
<dbReference type="InterPro" id="IPR037171">
    <property type="entry name" value="NagB/RpiA_transferase-like"/>
</dbReference>